<dbReference type="GO" id="GO:0003676">
    <property type="term" value="F:nucleic acid binding"/>
    <property type="evidence" value="ECO:0007669"/>
    <property type="project" value="InterPro"/>
</dbReference>
<dbReference type="Proteomes" id="UP000324800">
    <property type="component" value="Unassembled WGS sequence"/>
</dbReference>
<protein>
    <recommendedName>
        <fullName evidence="1">Tc1-like transposase DDE domain-containing protein</fullName>
    </recommendedName>
</protein>
<dbReference type="InterPro" id="IPR038717">
    <property type="entry name" value="Tc1-like_DDE_dom"/>
</dbReference>
<feature type="domain" description="Tc1-like transposase DDE" evidence="1">
    <location>
        <begin position="1"/>
        <end position="52"/>
    </location>
</feature>
<feature type="non-terminal residue" evidence="2">
    <location>
        <position position="93"/>
    </location>
</feature>
<dbReference type="Gene3D" id="3.30.420.10">
    <property type="entry name" value="Ribonuclease H-like superfamily/Ribonuclease H"/>
    <property type="match status" value="1"/>
</dbReference>
<dbReference type="Pfam" id="PF13358">
    <property type="entry name" value="DDE_3"/>
    <property type="match status" value="1"/>
</dbReference>
<name>A0A5J4RXQ5_9EUKA</name>
<proteinExistence type="predicted"/>
<organism evidence="2 3">
    <name type="scientific">Streblomastix strix</name>
    <dbReference type="NCBI Taxonomy" id="222440"/>
    <lineage>
        <taxon>Eukaryota</taxon>
        <taxon>Metamonada</taxon>
        <taxon>Preaxostyla</taxon>
        <taxon>Oxymonadida</taxon>
        <taxon>Streblomastigidae</taxon>
        <taxon>Streblomastix</taxon>
    </lineage>
</organism>
<accession>A0A5J4RXQ5</accession>
<dbReference type="AlphaFoldDB" id="A0A5J4RXQ5"/>
<dbReference type="OrthoDB" id="2266637at2759"/>
<dbReference type="EMBL" id="SNRW01041328">
    <property type="protein sequence ID" value="KAA6337985.1"/>
    <property type="molecule type" value="Genomic_DNA"/>
</dbReference>
<dbReference type="InterPro" id="IPR036397">
    <property type="entry name" value="RNaseH_sf"/>
</dbReference>
<evidence type="ECO:0000313" key="3">
    <source>
        <dbReference type="Proteomes" id="UP000324800"/>
    </source>
</evidence>
<sequence length="93" mass="10463">MIFVIDNAPIHKTEEVEKLCKNAKARIVHTAPFSCELNPIEVVFGFYKRRVHLPPDVASPSTVVPFLDKAFRTVTQQEVSSSINSVETFVHPL</sequence>
<evidence type="ECO:0000313" key="2">
    <source>
        <dbReference type="EMBL" id="KAA6337985.1"/>
    </source>
</evidence>
<gene>
    <name evidence="2" type="ORF">EZS28_052737</name>
</gene>
<comment type="caution">
    <text evidence="2">The sequence shown here is derived from an EMBL/GenBank/DDBJ whole genome shotgun (WGS) entry which is preliminary data.</text>
</comment>
<reference evidence="2 3" key="1">
    <citation type="submission" date="2019-03" db="EMBL/GenBank/DDBJ databases">
        <title>Single cell metagenomics reveals metabolic interactions within the superorganism composed of flagellate Streblomastix strix and complex community of Bacteroidetes bacteria on its surface.</title>
        <authorList>
            <person name="Treitli S.C."/>
            <person name="Kolisko M."/>
            <person name="Husnik F."/>
            <person name="Keeling P."/>
            <person name="Hampl V."/>
        </authorList>
    </citation>
    <scope>NUCLEOTIDE SEQUENCE [LARGE SCALE GENOMIC DNA]</scope>
    <source>
        <strain evidence="2">ST1C</strain>
    </source>
</reference>
<evidence type="ECO:0000259" key="1">
    <source>
        <dbReference type="Pfam" id="PF13358"/>
    </source>
</evidence>